<reference evidence="2" key="1">
    <citation type="submission" date="2016-10" db="EMBL/GenBank/DDBJ databases">
        <authorList>
            <person name="Varghese N."/>
            <person name="Submissions S."/>
        </authorList>
    </citation>
    <scope>NUCLEOTIDE SEQUENCE [LARGE SCALE GENOMIC DNA]</scope>
    <source>
        <strain evidence="2">DSM 17933</strain>
    </source>
</reference>
<accession>A0A1G8CYL4</accession>
<dbReference type="RefSeq" id="WP_090503950.1">
    <property type="nucleotide sequence ID" value="NZ_FNCH01000027.1"/>
</dbReference>
<proteinExistence type="predicted"/>
<organism evidence="1 2">
    <name type="scientific">Pedobacter terrae</name>
    <dbReference type="NCBI Taxonomy" id="405671"/>
    <lineage>
        <taxon>Bacteria</taxon>
        <taxon>Pseudomonadati</taxon>
        <taxon>Bacteroidota</taxon>
        <taxon>Sphingobacteriia</taxon>
        <taxon>Sphingobacteriales</taxon>
        <taxon>Sphingobacteriaceae</taxon>
        <taxon>Pedobacter</taxon>
    </lineage>
</organism>
<sequence length="319" mass="36851">MANVQFNTYTPQVSDNDFVPIVSLNHSQEFIGCKLKVPSKVRTTKLSGHIDENKRNQRLDEIIHSESMMIIRVDVKQGSKKANDNKGYVTVKSKGLKFIGSDNKTENAKHEIKLKQAYNSIITLKIAVEKLKDKQEYYIDFFADDDDLFFYTLSNVFCGRISVTYIEPLFFKIYKNYPKPYSNKPCTDGHYNQCAIRMSMALINSGVPLTGVVNYTNPGGYPYCTHKHVLGAYNLKKHIDKLSFWEKRIQINGTKENAYNKLSNKKGILYFENFKEEVNGTMQRRAEFRHIEVWDGVKLISGFDGQMFDATEIVFWEVH</sequence>
<gene>
    <name evidence="1" type="ORF">SAMN05421827_12715</name>
</gene>
<evidence type="ECO:0000313" key="2">
    <source>
        <dbReference type="Proteomes" id="UP000199643"/>
    </source>
</evidence>
<dbReference type="Gene3D" id="3.90.1720.80">
    <property type="match status" value="1"/>
</dbReference>
<protein>
    <submittedName>
        <fullName evidence="1">Type VI secretion system (T6SS), amidase effector protein 4</fullName>
    </submittedName>
</protein>
<keyword evidence="2" id="KW-1185">Reference proteome</keyword>
<dbReference type="InterPro" id="IPR025562">
    <property type="entry name" value="Tae4"/>
</dbReference>
<dbReference type="Pfam" id="PF14113">
    <property type="entry name" value="Tae4"/>
    <property type="match status" value="1"/>
</dbReference>
<dbReference type="Proteomes" id="UP000199643">
    <property type="component" value="Unassembled WGS sequence"/>
</dbReference>
<dbReference type="Gene3D" id="4.10.280.80">
    <property type="match status" value="1"/>
</dbReference>
<dbReference type="OrthoDB" id="1252162at2"/>
<name>A0A1G8CYL4_9SPHI</name>
<dbReference type="STRING" id="405671.SAMN05421827_12715"/>
<dbReference type="AlphaFoldDB" id="A0A1G8CYL4"/>
<dbReference type="EMBL" id="FNCH01000027">
    <property type="protein sequence ID" value="SDH50010.1"/>
    <property type="molecule type" value="Genomic_DNA"/>
</dbReference>
<evidence type="ECO:0000313" key="1">
    <source>
        <dbReference type="EMBL" id="SDH50010.1"/>
    </source>
</evidence>